<dbReference type="Proteomes" id="UP001187734">
    <property type="component" value="Unassembled WGS sequence"/>
</dbReference>
<protein>
    <submittedName>
        <fullName evidence="2">Uncharacterized protein</fullName>
    </submittedName>
</protein>
<feature type="compositionally biased region" description="Polar residues" evidence="1">
    <location>
        <begin position="80"/>
        <end position="96"/>
    </location>
</feature>
<reference evidence="2" key="1">
    <citation type="submission" date="2018-03" db="EMBL/GenBank/DDBJ databases">
        <authorList>
            <person name="Guldener U."/>
        </authorList>
    </citation>
    <scope>NUCLEOTIDE SEQUENCE</scope>
</reference>
<comment type="caution">
    <text evidence="2">The sequence shown here is derived from an EMBL/GenBank/DDBJ whole genome shotgun (WGS) entry which is preliminary data.</text>
</comment>
<feature type="compositionally biased region" description="Low complexity" evidence="1">
    <location>
        <begin position="119"/>
        <end position="129"/>
    </location>
</feature>
<organism evidence="2 3">
    <name type="scientific">Fusarium torulosum</name>
    <dbReference type="NCBI Taxonomy" id="33205"/>
    <lineage>
        <taxon>Eukaryota</taxon>
        <taxon>Fungi</taxon>
        <taxon>Dikarya</taxon>
        <taxon>Ascomycota</taxon>
        <taxon>Pezizomycotina</taxon>
        <taxon>Sordariomycetes</taxon>
        <taxon>Hypocreomycetidae</taxon>
        <taxon>Hypocreales</taxon>
        <taxon>Nectriaceae</taxon>
        <taxon>Fusarium</taxon>
    </lineage>
</organism>
<dbReference type="EMBL" id="ONZP01000228">
    <property type="protein sequence ID" value="SPJ78410.1"/>
    <property type="molecule type" value="Genomic_DNA"/>
</dbReference>
<feature type="region of interest" description="Disordered" evidence="1">
    <location>
        <begin position="72"/>
        <end position="129"/>
    </location>
</feature>
<dbReference type="AlphaFoldDB" id="A0AAE8MAR6"/>
<evidence type="ECO:0000256" key="1">
    <source>
        <dbReference type="SAM" id="MobiDB-lite"/>
    </source>
</evidence>
<name>A0AAE8MAR6_9HYPO</name>
<keyword evidence="3" id="KW-1185">Reference proteome</keyword>
<accession>A0AAE8MAR6</accession>
<evidence type="ECO:0000313" key="3">
    <source>
        <dbReference type="Proteomes" id="UP001187734"/>
    </source>
</evidence>
<proteinExistence type="predicted"/>
<feature type="compositionally biased region" description="Basic and acidic residues" evidence="1">
    <location>
        <begin position="97"/>
        <end position="117"/>
    </location>
</feature>
<evidence type="ECO:0000313" key="2">
    <source>
        <dbReference type="EMBL" id="SPJ78410.1"/>
    </source>
</evidence>
<gene>
    <name evidence="2" type="ORF">FTOL_06799</name>
</gene>
<sequence length="129" mass="14375">MPGYDRHDDDDCYSSSCCIGCCRAGDFGTHDACGPCYCRRTFKPDYDPSIYTGWSFGHYYPGDAEHAGYSAVTDKESKSLENNTNSKEAVSQMSEQKTAEHDEKNNSTNKPKVDKPSKSSKTPFKTTEK</sequence>